<accession>A0ABN8HXK4</accession>
<sequence>MYLTLAVSFVAVSSKSTYMESMTVSIFRLLDAKERKGALSIAVKAKISEHSSSVVGPGICRITAGSQPLLLNLTLFNAIRSRRAVGAAHVSGADGEQMRSHSNPLSTRRASSF</sequence>
<evidence type="ECO:0000256" key="1">
    <source>
        <dbReference type="SAM" id="MobiDB-lite"/>
    </source>
</evidence>
<feature type="non-terminal residue" evidence="2">
    <location>
        <position position="113"/>
    </location>
</feature>
<gene>
    <name evidence="2" type="ORF">IPOD504_LOCUS3712</name>
</gene>
<dbReference type="Proteomes" id="UP000837857">
    <property type="component" value="Chromosome 14"/>
</dbReference>
<feature type="region of interest" description="Disordered" evidence="1">
    <location>
        <begin position="89"/>
        <end position="113"/>
    </location>
</feature>
<evidence type="ECO:0000313" key="2">
    <source>
        <dbReference type="EMBL" id="CAH2042290.1"/>
    </source>
</evidence>
<name>A0ABN8HXK4_9NEOP</name>
<dbReference type="EMBL" id="OW152826">
    <property type="protein sequence ID" value="CAH2042290.1"/>
    <property type="molecule type" value="Genomic_DNA"/>
</dbReference>
<evidence type="ECO:0008006" key="4">
    <source>
        <dbReference type="Google" id="ProtNLM"/>
    </source>
</evidence>
<organism evidence="2 3">
    <name type="scientific">Iphiclides podalirius</name>
    <name type="common">scarce swallowtail</name>
    <dbReference type="NCBI Taxonomy" id="110791"/>
    <lineage>
        <taxon>Eukaryota</taxon>
        <taxon>Metazoa</taxon>
        <taxon>Ecdysozoa</taxon>
        <taxon>Arthropoda</taxon>
        <taxon>Hexapoda</taxon>
        <taxon>Insecta</taxon>
        <taxon>Pterygota</taxon>
        <taxon>Neoptera</taxon>
        <taxon>Endopterygota</taxon>
        <taxon>Lepidoptera</taxon>
        <taxon>Glossata</taxon>
        <taxon>Ditrysia</taxon>
        <taxon>Papilionoidea</taxon>
        <taxon>Papilionidae</taxon>
        <taxon>Papilioninae</taxon>
        <taxon>Iphiclides</taxon>
    </lineage>
</organism>
<protein>
    <recommendedName>
        <fullName evidence="4">Secreted protein</fullName>
    </recommendedName>
</protein>
<keyword evidence="3" id="KW-1185">Reference proteome</keyword>
<evidence type="ECO:0000313" key="3">
    <source>
        <dbReference type="Proteomes" id="UP000837857"/>
    </source>
</evidence>
<feature type="compositionally biased region" description="Polar residues" evidence="1">
    <location>
        <begin position="100"/>
        <end position="113"/>
    </location>
</feature>
<proteinExistence type="predicted"/>
<reference evidence="2" key="1">
    <citation type="submission" date="2022-03" db="EMBL/GenBank/DDBJ databases">
        <authorList>
            <person name="Martin H S."/>
        </authorList>
    </citation>
    <scope>NUCLEOTIDE SEQUENCE</scope>
</reference>